<feature type="domain" description="Response regulatory" evidence="10">
    <location>
        <begin position="641"/>
        <end position="755"/>
    </location>
</feature>
<dbReference type="InterPro" id="IPR000014">
    <property type="entry name" value="PAS"/>
</dbReference>
<feature type="modified residue" description="4-aspartylphosphate" evidence="7">
    <location>
        <position position="691"/>
    </location>
</feature>
<evidence type="ECO:0000256" key="5">
    <source>
        <dbReference type="ARBA" id="ARBA00022840"/>
    </source>
</evidence>
<dbReference type="Pfam" id="PF02518">
    <property type="entry name" value="HATPase_c"/>
    <property type="match status" value="1"/>
</dbReference>
<feature type="transmembrane region" description="Helical" evidence="8">
    <location>
        <begin position="167"/>
        <end position="186"/>
    </location>
</feature>
<dbReference type="Proteomes" id="UP000005713">
    <property type="component" value="Unassembled WGS sequence"/>
</dbReference>
<evidence type="ECO:0000256" key="8">
    <source>
        <dbReference type="SAM" id="Phobius"/>
    </source>
</evidence>
<evidence type="ECO:0000313" key="13">
    <source>
        <dbReference type="Proteomes" id="UP000005713"/>
    </source>
</evidence>
<evidence type="ECO:0000256" key="1">
    <source>
        <dbReference type="ARBA" id="ARBA00022553"/>
    </source>
</evidence>
<dbReference type="SUPFAM" id="SSF55874">
    <property type="entry name" value="ATPase domain of HSP90 chaperone/DNA topoisomerase II/histidine kinase"/>
    <property type="match status" value="1"/>
</dbReference>
<dbReference type="InterPro" id="IPR035965">
    <property type="entry name" value="PAS-like_dom_sf"/>
</dbReference>
<feature type="transmembrane region" description="Helical" evidence="8">
    <location>
        <begin position="238"/>
        <end position="260"/>
    </location>
</feature>
<dbReference type="RefSeq" id="WP_005862906.1">
    <property type="nucleotide sequence ID" value="NZ_AAYA01000017.1"/>
</dbReference>
<dbReference type="InterPro" id="IPR003594">
    <property type="entry name" value="HATPase_dom"/>
</dbReference>
<name>A3K9A5_SAGS3</name>
<dbReference type="InterPro" id="IPR011006">
    <property type="entry name" value="CheY-like_superfamily"/>
</dbReference>
<dbReference type="PROSITE" id="PS50112">
    <property type="entry name" value="PAS"/>
    <property type="match status" value="1"/>
</dbReference>
<dbReference type="eggNOG" id="COG0784">
    <property type="taxonomic scope" value="Bacteria"/>
</dbReference>
<feature type="transmembrane region" description="Helical" evidence="8">
    <location>
        <begin position="206"/>
        <end position="226"/>
    </location>
</feature>
<comment type="caution">
    <text evidence="12">The sequence shown here is derived from an EMBL/GenBank/DDBJ whole genome shotgun (WGS) entry which is preliminary data.</text>
</comment>
<evidence type="ECO:0000256" key="6">
    <source>
        <dbReference type="ARBA" id="ARBA00023012"/>
    </source>
</evidence>
<feature type="transmembrane region" description="Helical" evidence="8">
    <location>
        <begin position="84"/>
        <end position="103"/>
    </location>
</feature>
<accession>A3K9A5</accession>
<dbReference type="SUPFAM" id="SSF55785">
    <property type="entry name" value="PYP-like sensor domain (PAS domain)"/>
    <property type="match status" value="1"/>
</dbReference>
<evidence type="ECO:0000313" key="12">
    <source>
        <dbReference type="EMBL" id="EBA06277.1"/>
    </source>
</evidence>
<keyword evidence="8" id="KW-0812">Transmembrane</keyword>
<keyword evidence="8" id="KW-0472">Membrane</keyword>
<keyword evidence="2" id="KW-0808">Transferase</keyword>
<dbReference type="SUPFAM" id="SSF52172">
    <property type="entry name" value="CheY-like"/>
    <property type="match status" value="1"/>
</dbReference>
<dbReference type="InterPro" id="IPR001789">
    <property type="entry name" value="Sig_transdc_resp-reg_receiver"/>
</dbReference>
<evidence type="ECO:0000256" key="7">
    <source>
        <dbReference type="PROSITE-ProRule" id="PRU00169"/>
    </source>
</evidence>
<feature type="domain" description="Histidine kinase" evidence="9">
    <location>
        <begin position="413"/>
        <end position="624"/>
    </location>
</feature>
<dbReference type="OrthoDB" id="9796100at2"/>
<dbReference type="Gene3D" id="3.30.565.10">
    <property type="entry name" value="Histidine kinase-like ATPase, C-terminal domain"/>
    <property type="match status" value="1"/>
</dbReference>
<dbReference type="PANTHER" id="PTHR43065:SF10">
    <property type="entry name" value="PEROXIDE STRESS-ACTIVATED HISTIDINE KINASE MAK3"/>
    <property type="match status" value="1"/>
</dbReference>
<dbReference type="EMBL" id="AAYA01000017">
    <property type="protein sequence ID" value="EBA06277.1"/>
    <property type="molecule type" value="Genomic_DNA"/>
</dbReference>
<dbReference type="PROSITE" id="PS50110">
    <property type="entry name" value="RESPONSE_REGULATORY"/>
    <property type="match status" value="1"/>
</dbReference>
<dbReference type="Gene3D" id="3.30.450.20">
    <property type="entry name" value="PAS domain"/>
    <property type="match status" value="1"/>
</dbReference>
<dbReference type="SMART" id="SM00387">
    <property type="entry name" value="HATPase_c"/>
    <property type="match status" value="1"/>
</dbReference>
<feature type="transmembrane region" description="Helical" evidence="8">
    <location>
        <begin position="51"/>
        <end position="72"/>
    </location>
</feature>
<keyword evidence="8" id="KW-1133">Transmembrane helix</keyword>
<organism evidence="12 13">
    <name type="scientific">Sagittula stellata (strain ATCC 700073 / DSM 11524 / E-37)</name>
    <dbReference type="NCBI Taxonomy" id="388399"/>
    <lineage>
        <taxon>Bacteria</taxon>
        <taxon>Pseudomonadati</taxon>
        <taxon>Pseudomonadota</taxon>
        <taxon>Alphaproteobacteria</taxon>
        <taxon>Rhodobacterales</taxon>
        <taxon>Roseobacteraceae</taxon>
        <taxon>Sagittula</taxon>
    </lineage>
</organism>
<dbReference type="PROSITE" id="PS50109">
    <property type="entry name" value="HIS_KIN"/>
    <property type="match status" value="1"/>
</dbReference>
<keyword evidence="4 12" id="KW-0418">Kinase</keyword>
<feature type="transmembrane region" description="Helical" evidence="8">
    <location>
        <begin position="18"/>
        <end position="39"/>
    </location>
</feature>
<dbReference type="InterPro" id="IPR005467">
    <property type="entry name" value="His_kinase_dom"/>
</dbReference>
<evidence type="ECO:0000259" key="10">
    <source>
        <dbReference type="PROSITE" id="PS50110"/>
    </source>
</evidence>
<dbReference type="eggNOG" id="COG4191">
    <property type="taxonomic scope" value="Bacteria"/>
</dbReference>
<dbReference type="GO" id="GO:0016301">
    <property type="term" value="F:kinase activity"/>
    <property type="evidence" value="ECO:0007669"/>
    <property type="project" value="UniProtKB-KW"/>
</dbReference>
<evidence type="ECO:0000256" key="2">
    <source>
        <dbReference type="ARBA" id="ARBA00022679"/>
    </source>
</evidence>
<feature type="domain" description="PAS" evidence="11">
    <location>
        <begin position="272"/>
        <end position="308"/>
    </location>
</feature>
<keyword evidence="1 7" id="KW-0597">Phosphoprotein</keyword>
<dbReference type="Gene3D" id="3.40.50.2300">
    <property type="match status" value="1"/>
</dbReference>
<dbReference type="SMART" id="SM00448">
    <property type="entry name" value="REC"/>
    <property type="match status" value="1"/>
</dbReference>
<evidence type="ECO:0000256" key="4">
    <source>
        <dbReference type="ARBA" id="ARBA00022777"/>
    </source>
</evidence>
<dbReference type="InterPro" id="IPR036890">
    <property type="entry name" value="HATPase_C_sf"/>
</dbReference>
<evidence type="ECO:0000259" key="9">
    <source>
        <dbReference type="PROSITE" id="PS50109"/>
    </source>
</evidence>
<proteinExistence type="predicted"/>
<sequence>MNRAAVDRDQNGDRRRTLVYRSAHVLNAAAFAVGLLNLLARLSGSGPGLGLGPVMVPATSVCVMLLAAGFALRHRWPRLRPVSLGLKGAAVLIAIWGLTLGRIGAEPSAWMSTATGLAVVLAAVLAALPERLEAKGYVATGGLLLSFVSLVSFAFDLRGMQGTPVLAGLSLPTALSLTLIFLAQILASPSQGWMKVLTGEGSGSHLARRFLLPVCIAPLVLAWLALKATELGFIAPGVRLSALSVLLGALGGYVILRVAAFQNERAQAARLRLEELESILGALPIGVFLMDADMKVILTNQSARQMVGDSETADTWLRQTEFHELETRRRLLGDEHPFARLTGAGAVRSVFVGHLDTDGSEQALQFVLTPLDHVPGTAGSHVLTVWNETESWIVRTNMARTERFEAMSQLASGVVHEVANIFGVIRLTTDTWSLRRTDSSMDGMIGTLQKVVSRGVLLIDRLMALARDSRPDLRTELVGLVEETLSVVRPSLPTDMELDAELPEGPVSVPGGPADYETSLIQLILNARDSCVSSGGGGRITVRLIAGADVDPVVLEVRDTGAGMPEDVLARFREQSDVKRPGVGGAPTGLLAVRAFADRMGGRLELSDVPGGGFSARMVLEPEPAPATEAPVEQTTLTGVRVLLVDKRTDTRVLSAEALASMGADVLTAATASVAREILKDDAWIDLLITDVQLEDGVSGDELAKLARQRNPDLRVIYCSGYAEAVDPSLRHVPGLGLRKPVSILLLKRTVALALGR</sequence>
<keyword evidence="5" id="KW-0067">ATP-binding</keyword>
<dbReference type="Pfam" id="PF00072">
    <property type="entry name" value="Response_reg"/>
    <property type="match status" value="1"/>
</dbReference>
<keyword evidence="13" id="KW-1185">Reference proteome</keyword>
<dbReference type="GO" id="GO:0005524">
    <property type="term" value="F:ATP binding"/>
    <property type="evidence" value="ECO:0007669"/>
    <property type="project" value="UniProtKB-KW"/>
</dbReference>
<evidence type="ECO:0000256" key="3">
    <source>
        <dbReference type="ARBA" id="ARBA00022741"/>
    </source>
</evidence>
<dbReference type="GO" id="GO:0000160">
    <property type="term" value="P:phosphorelay signal transduction system"/>
    <property type="evidence" value="ECO:0007669"/>
    <property type="project" value="UniProtKB-KW"/>
</dbReference>
<dbReference type="AlphaFoldDB" id="A3K9A5"/>
<protein>
    <submittedName>
        <fullName evidence="12">Multi-sensor hybrid histidine kinase</fullName>
    </submittedName>
</protein>
<feature type="transmembrane region" description="Helical" evidence="8">
    <location>
        <begin position="109"/>
        <end position="129"/>
    </location>
</feature>
<gene>
    <name evidence="12" type="ORF">SSE37_15381</name>
</gene>
<keyword evidence="6" id="KW-0902">Two-component regulatory system</keyword>
<evidence type="ECO:0000259" key="11">
    <source>
        <dbReference type="PROSITE" id="PS50112"/>
    </source>
</evidence>
<keyword evidence="3" id="KW-0547">Nucleotide-binding</keyword>
<dbReference type="PANTHER" id="PTHR43065">
    <property type="entry name" value="SENSOR HISTIDINE KINASE"/>
    <property type="match status" value="1"/>
</dbReference>
<reference evidence="12 13" key="1">
    <citation type="submission" date="2006-06" db="EMBL/GenBank/DDBJ databases">
        <authorList>
            <person name="Moran M.A."/>
            <person name="Ferriera S."/>
            <person name="Johnson J."/>
            <person name="Kravitz S."/>
            <person name="Beeson K."/>
            <person name="Sutton G."/>
            <person name="Rogers Y.-H."/>
            <person name="Friedman R."/>
            <person name="Frazier M."/>
            <person name="Venter J.C."/>
        </authorList>
    </citation>
    <scope>NUCLEOTIDE SEQUENCE [LARGE SCALE GENOMIC DNA]</scope>
    <source>
        <strain evidence="12 13">E-37</strain>
    </source>
</reference>